<organism evidence="1 2">
    <name type="scientific">Rhizobium phage vB_RglS_P106B</name>
    <dbReference type="NCBI Taxonomy" id="1458697"/>
    <lineage>
        <taxon>Viruses</taxon>
        <taxon>Duplodnaviria</taxon>
        <taxon>Heunggongvirae</taxon>
        <taxon>Uroviricota</taxon>
        <taxon>Caudoviricetes</taxon>
        <taxon>Rigallicvirus</taxon>
        <taxon>Rigallicvirus P106B</taxon>
    </lineage>
</organism>
<dbReference type="RefSeq" id="YP_009005934.1">
    <property type="nucleotide sequence ID" value="NC_023566.1"/>
</dbReference>
<evidence type="ECO:0000313" key="1">
    <source>
        <dbReference type="EMBL" id="AHJ10691.1"/>
    </source>
</evidence>
<proteinExistence type="predicted"/>
<accession>W6EKD8</accession>
<keyword evidence="2" id="KW-1185">Reference proteome</keyword>
<evidence type="ECO:0000313" key="2">
    <source>
        <dbReference type="Proteomes" id="UP000019367"/>
    </source>
</evidence>
<protein>
    <submittedName>
        <fullName evidence="1">Uncharacterized protein</fullName>
    </submittedName>
</protein>
<gene>
    <name evidence="1" type="ORF">P106B_08</name>
</gene>
<dbReference type="Proteomes" id="UP000019367">
    <property type="component" value="Segment"/>
</dbReference>
<dbReference type="EMBL" id="KF977490">
    <property type="protein sequence ID" value="AHJ10691.1"/>
    <property type="molecule type" value="Genomic_DNA"/>
</dbReference>
<reference evidence="1 2" key="1">
    <citation type="journal article" date="2015" name="Microbiology">
        <title>Genomic and phenotypic characterization of Rhizobium gallicum phage vB_RglS_P106B.</title>
        <authorList>
            <person name="Halmillawewa A.P."/>
            <person name="Restrepo-Cordoba M."/>
            <person name="Yost C.K."/>
            <person name="Hynes M.F."/>
        </authorList>
    </citation>
    <scope>NUCLEOTIDE SEQUENCE [LARGE SCALE GENOMIC DNA]</scope>
</reference>
<dbReference type="KEGG" id="vg:18502954"/>
<dbReference type="GeneID" id="18502954"/>
<sequence>MDRGALDRMIKTKISFSTGALAFSPNARAANQKALINA</sequence>
<name>W6EKD8_9CAUD</name>